<gene>
    <name evidence="1" type="ORF">UW92_C0022G0004</name>
</gene>
<evidence type="ECO:0000313" key="2">
    <source>
        <dbReference type="Proteomes" id="UP000033966"/>
    </source>
</evidence>
<name>A0A0G1L507_9BACT</name>
<accession>A0A0G1L507</accession>
<protein>
    <recommendedName>
        <fullName evidence="3">Response regulatory domain-containing protein</fullName>
    </recommendedName>
</protein>
<comment type="caution">
    <text evidence="1">The sequence shown here is derived from an EMBL/GenBank/DDBJ whole genome shotgun (WGS) entry which is preliminary data.</text>
</comment>
<sequence>MKRILIIEDNAGDLDYYKPLFGNEHEVSFLFFSREPEFDIKKLEDLIEMTHEGLFKKVKKYYVRDKETIVEFLKETPFDFYIVDSLAGFAKGLPRKASLPKNKTAFFTSTEDFKTLMESKGYKAYKKNEMERLMEENEL</sequence>
<reference evidence="1 2" key="1">
    <citation type="journal article" date="2015" name="Nature">
        <title>rRNA introns, odd ribosomes, and small enigmatic genomes across a large radiation of phyla.</title>
        <authorList>
            <person name="Brown C.T."/>
            <person name="Hug L.A."/>
            <person name="Thomas B.C."/>
            <person name="Sharon I."/>
            <person name="Castelle C.J."/>
            <person name="Singh A."/>
            <person name="Wilkins M.J."/>
            <person name="Williams K.H."/>
            <person name="Banfield J.F."/>
        </authorList>
    </citation>
    <scope>NUCLEOTIDE SEQUENCE [LARGE SCALE GENOMIC DNA]</scope>
</reference>
<organism evidence="1 2">
    <name type="scientific">Candidatus Jorgensenbacteria bacterium GW2011_GWA2_45_13</name>
    <dbReference type="NCBI Taxonomy" id="1618662"/>
    <lineage>
        <taxon>Bacteria</taxon>
        <taxon>Candidatus Joergenseniibacteriota</taxon>
    </lineage>
</organism>
<evidence type="ECO:0000313" key="1">
    <source>
        <dbReference type="EMBL" id="KKT90923.1"/>
    </source>
</evidence>
<dbReference type="EMBL" id="LCKF01000022">
    <property type="protein sequence ID" value="KKT90923.1"/>
    <property type="molecule type" value="Genomic_DNA"/>
</dbReference>
<evidence type="ECO:0008006" key="3">
    <source>
        <dbReference type="Google" id="ProtNLM"/>
    </source>
</evidence>
<dbReference type="Proteomes" id="UP000033966">
    <property type="component" value="Unassembled WGS sequence"/>
</dbReference>
<proteinExistence type="predicted"/>
<dbReference type="AlphaFoldDB" id="A0A0G1L507"/>